<accession>A0ABQ5EVH6</accession>
<proteinExistence type="predicted"/>
<gene>
    <name evidence="1" type="ORF">Tco_0989601</name>
</gene>
<name>A0ABQ5EVH6_9ASTR</name>
<reference evidence="1" key="1">
    <citation type="journal article" date="2022" name="Int. J. Mol. Sci.">
        <title>Draft Genome of Tanacetum Coccineum: Genomic Comparison of Closely Related Tanacetum-Family Plants.</title>
        <authorList>
            <person name="Yamashiro T."/>
            <person name="Shiraishi A."/>
            <person name="Nakayama K."/>
            <person name="Satake H."/>
        </authorList>
    </citation>
    <scope>NUCLEOTIDE SEQUENCE</scope>
</reference>
<sequence>MINNITTYYVYAALLAFTSYWQDSMVPCVALCIGLRDSVAVLEVIEKFIYRLLRLMCSTVRPIYAESSREIPQLEHFGLRCQEDTDDTGSYCHQSQSQHRSLNVLPGASPDSTDNPHYQKIDLSLECTSLTRMLVWPCLDDKLAMKADSSHWGLSSSLSHMLTMR</sequence>
<protein>
    <submittedName>
        <fullName evidence="1">Uncharacterized protein</fullName>
    </submittedName>
</protein>
<evidence type="ECO:0000313" key="2">
    <source>
        <dbReference type="Proteomes" id="UP001151760"/>
    </source>
</evidence>
<dbReference type="Proteomes" id="UP001151760">
    <property type="component" value="Unassembled WGS sequence"/>
</dbReference>
<dbReference type="EMBL" id="BQNB010016681">
    <property type="protein sequence ID" value="GJT54547.1"/>
    <property type="molecule type" value="Genomic_DNA"/>
</dbReference>
<keyword evidence="2" id="KW-1185">Reference proteome</keyword>
<evidence type="ECO:0000313" key="1">
    <source>
        <dbReference type="EMBL" id="GJT54547.1"/>
    </source>
</evidence>
<organism evidence="1 2">
    <name type="scientific">Tanacetum coccineum</name>
    <dbReference type="NCBI Taxonomy" id="301880"/>
    <lineage>
        <taxon>Eukaryota</taxon>
        <taxon>Viridiplantae</taxon>
        <taxon>Streptophyta</taxon>
        <taxon>Embryophyta</taxon>
        <taxon>Tracheophyta</taxon>
        <taxon>Spermatophyta</taxon>
        <taxon>Magnoliopsida</taxon>
        <taxon>eudicotyledons</taxon>
        <taxon>Gunneridae</taxon>
        <taxon>Pentapetalae</taxon>
        <taxon>asterids</taxon>
        <taxon>campanulids</taxon>
        <taxon>Asterales</taxon>
        <taxon>Asteraceae</taxon>
        <taxon>Asteroideae</taxon>
        <taxon>Anthemideae</taxon>
        <taxon>Anthemidinae</taxon>
        <taxon>Tanacetum</taxon>
    </lineage>
</organism>
<reference evidence="1" key="2">
    <citation type="submission" date="2022-01" db="EMBL/GenBank/DDBJ databases">
        <authorList>
            <person name="Yamashiro T."/>
            <person name="Shiraishi A."/>
            <person name="Satake H."/>
            <person name="Nakayama K."/>
        </authorList>
    </citation>
    <scope>NUCLEOTIDE SEQUENCE</scope>
</reference>
<comment type="caution">
    <text evidence="1">The sequence shown here is derived from an EMBL/GenBank/DDBJ whole genome shotgun (WGS) entry which is preliminary data.</text>
</comment>